<reference evidence="2" key="1">
    <citation type="submission" date="2014-03" db="EMBL/GenBank/DDBJ databases">
        <authorList>
            <person name="Aksoy S."/>
            <person name="Warren W."/>
            <person name="Wilson R.K."/>
        </authorList>
    </citation>
    <scope>NUCLEOTIDE SEQUENCE [LARGE SCALE GENOMIC DNA]</scope>
    <source>
        <strain evidence="2">IAEA</strain>
    </source>
</reference>
<dbReference type="Proteomes" id="UP000092445">
    <property type="component" value="Unassembled WGS sequence"/>
</dbReference>
<evidence type="ECO:0000313" key="1">
    <source>
        <dbReference type="EnsemblMetazoa" id="GPAI043579-PA"/>
    </source>
</evidence>
<proteinExistence type="predicted"/>
<accession>A0A1B0AEY6</accession>
<name>A0A1B0AEY6_GLOPL</name>
<dbReference type="VEuPathDB" id="VectorBase:GPAI043579"/>
<protein>
    <submittedName>
        <fullName evidence="1">Uncharacterized protein</fullName>
    </submittedName>
</protein>
<dbReference type="AlphaFoldDB" id="A0A1B0AEY6"/>
<sequence length="149" mass="16848">MLRTVFDPVKISERFSLTIQDIGMKFSPDTVIIFLSLHSKNFEFIYVDSLNVKPHHVVDLSALKTISSLSSYCLKELKKVASATNRRVYPINCEEDTENCERNVSGCSSTTPANSGMIILRLQKKMQSSILSPICDTRLNLFEYFVSSD</sequence>
<reference evidence="1" key="2">
    <citation type="submission" date="2020-05" db="UniProtKB">
        <authorList>
            <consortium name="EnsemblMetazoa"/>
        </authorList>
    </citation>
    <scope>IDENTIFICATION</scope>
    <source>
        <strain evidence="1">IAEA</strain>
    </source>
</reference>
<dbReference type="EnsemblMetazoa" id="GPAI043579-RA">
    <property type="protein sequence ID" value="GPAI043579-PA"/>
    <property type="gene ID" value="GPAI043579"/>
</dbReference>
<organism evidence="1 2">
    <name type="scientific">Glossina pallidipes</name>
    <name type="common">Tsetse fly</name>
    <dbReference type="NCBI Taxonomy" id="7398"/>
    <lineage>
        <taxon>Eukaryota</taxon>
        <taxon>Metazoa</taxon>
        <taxon>Ecdysozoa</taxon>
        <taxon>Arthropoda</taxon>
        <taxon>Hexapoda</taxon>
        <taxon>Insecta</taxon>
        <taxon>Pterygota</taxon>
        <taxon>Neoptera</taxon>
        <taxon>Endopterygota</taxon>
        <taxon>Diptera</taxon>
        <taxon>Brachycera</taxon>
        <taxon>Muscomorpha</taxon>
        <taxon>Hippoboscoidea</taxon>
        <taxon>Glossinidae</taxon>
        <taxon>Glossina</taxon>
    </lineage>
</organism>
<keyword evidence="2" id="KW-1185">Reference proteome</keyword>
<evidence type="ECO:0000313" key="2">
    <source>
        <dbReference type="Proteomes" id="UP000092445"/>
    </source>
</evidence>